<dbReference type="Proteomes" id="UP000324222">
    <property type="component" value="Unassembled WGS sequence"/>
</dbReference>
<organism evidence="1 2">
    <name type="scientific">Portunus trituberculatus</name>
    <name type="common">Swimming crab</name>
    <name type="synonym">Neptunus trituberculatus</name>
    <dbReference type="NCBI Taxonomy" id="210409"/>
    <lineage>
        <taxon>Eukaryota</taxon>
        <taxon>Metazoa</taxon>
        <taxon>Ecdysozoa</taxon>
        <taxon>Arthropoda</taxon>
        <taxon>Crustacea</taxon>
        <taxon>Multicrustacea</taxon>
        <taxon>Malacostraca</taxon>
        <taxon>Eumalacostraca</taxon>
        <taxon>Eucarida</taxon>
        <taxon>Decapoda</taxon>
        <taxon>Pleocyemata</taxon>
        <taxon>Brachyura</taxon>
        <taxon>Eubrachyura</taxon>
        <taxon>Portunoidea</taxon>
        <taxon>Portunidae</taxon>
        <taxon>Portuninae</taxon>
        <taxon>Portunus</taxon>
    </lineage>
</organism>
<protein>
    <submittedName>
        <fullName evidence="1">Uncharacterized protein</fullName>
    </submittedName>
</protein>
<evidence type="ECO:0000313" key="2">
    <source>
        <dbReference type="Proteomes" id="UP000324222"/>
    </source>
</evidence>
<comment type="caution">
    <text evidence="1">The sequence shown here is derived from an EMBL/GenBank/DDBJ whole genome shotgun (WGS) entry which is preliminary data.</text>
</comment>
<keyword evidence="2" id="KW-1185">Reference proteome</keyword>
<gene>
    <name evidence="1" type="ORF">E2C01_044398</name>
</gene>
<evidence type="ECO:0000313" key="1">
    <source>
        <dbReference type="EMBL" id="MPC50569.1"/>
    </source>
</evidence>
<sequence>MLSPPAEWDRERKNIVYTVLTRRANSPPHKQRAPVLNLLSVVYIAALSSASRYYGPAGSLTASAEEKLSIQDKFGDPSTQEYR</sequence>
<reference evidence="1 2" key="1">
    <citation type="submission" date="2019-05" db="EMBL/GenBank/DDBJ databases">
        <title>Another draft genome of Portunus trituberculatus and its Hox gene families provides insights of decapod evolution.</title>
        <authorList>
            <person name="Jeong J.-H."/>
            <person name="Song I."/>
            <person name="Kim S."/>
            <person name="Choi T."/>
            <person name="Kim D."/>
            <person name="Ryu S."/>
            <person name="Kim W."/>
        </authorList>
    </citation>
    <scope>NUCLEOTIDE SEQUENCE [LARGE SCALE GENOMIC DNA]</scope>
    <source>
        <tissue evidence="1">Muscle</tissue>
    </source>
</reference>
<proteinExistence type="predicted"/>
<accession>A0A5B7FZ80</accession>
<dbReference type="AlphaFoldDB" id="A0A5B7FZ80"/>
<dbReference type="EMBL" id="VSRR010009587">
    <property type="protein sequence ID" value="MPC50569.1"/>
    <property type="molecule type" value="Genomic_DNA"/>
</dbReference>
<name>A0A5B7FZ80_PORTR</name>